<dbReference type="Proteomes" id="UP000315344">
    <property type="component" value="Unassembled WGS sequence"/>
</dbReference>
<comment type="caution">
    <text evidence="5">The sequence shown here is derived from an EMBL/GenBank/DDBJ whole genome shotgun (WGS) entry which is preliminary data.</text>
</comment>
<accession>A0A533I2L6</accession>
<comment type="similarity">
    <text evidence="2">Belongs to the hyi family.</text>
</comment>
<gene>
    <name evidence="5" type="ORF">DI616_17295</name>
</gene>
<evidence type="ECO:0000259" key="4">
    <source>
        <dbReference type="Pfam" id="PF01261"/>
    </source>
</evidence>
<dbReference type="PANTHER" id="PTHR43489">
    <property type="entry name" value="ISOMERASE"/>
    <property type="match status" value="1"/>
</dbReference>
<feature type="domain" description="Xylose isomerase-like TIM barrel" evidence="4">
    <location>
        <begin position="24"/>
        <end position="259"/>
    </location>
</feature>
<sequence>MTASFRLSAHLGYLFNEMPLLDRFAAARSAGFDGVEYPAPYVIPPDDLRRLLQRAGLPYVQFGLTNGDASKGEKGIGIFPDRRAEFRAALDQGLSYAEVTGTTMLHAMAGILPRAMRRPEHRACYVENLSLAATEAKKRGITIIVEAMSPSAVPDYFMASPAEARELIDEAGNDNLGLLLDVFHCAAIGANPVQEIAAQSGSLAHVHVADYPDRHEPGSANIDFDAVLAALRDAGYSGFIGGEYSPAGETAAGLGWLERFRSAKEDPNAV</sequence>
<evidence type="ECO:0000256" key="2">
    <source>
        <dbReference type="PIRNR" id="PIRNR006241"/>
    </source>
</evidence>
<dbReference type="InterPro" id="IPR013022">
    <property type="entry name" value="Xyl_isomerase-like_TIM-brl"/>
</dbReference>
<evidence type="ECO:0000256" key="3">
    <source>
        <dbReference type="PIRSR" id="PIRSR006241-50"/>
    </source>
</evidence>
<feature type="active site" description="Proton donor/acceptor" evidence="3">
    <location>
        <position position="243"/>
    </location>
</feature>
<dbReference type="GO" id="GO:0046487">
    <property type="term" value="P:glyoxylate metabolic process"/>
    <property type="evidence" value="ECO:0007669"/>
    <property type="project" value="TreeGrafter"/>
</dbReference>
<name>A0A533I2L6_PARDE</name>
<dbReference type="SUPFAM" id="SSF51658">
    <property type="entry name" value="Xylose isomerase-like"/>
    <property type="match status" value="1"/>
</dbReference>
<dbReference type="InterPro" id="IPR036237">
    <property type="entry name" value="Xyl_isomerase-like_sf"/>
</dbReference>
<dbReference type="InterPro" id="IPR026040">
    <property type="entry name" value="HyI-like"/>
</dbReference>
<evidence type="ECO:0000313" key="5">
    <source>
        <dbReference type="EMBL" id="TKW64871.1"/>
    </source>
</evidence>
<proteinExistence type="inferred from homology"/>
<evidence type="ECO:0000313" key="6">
    <source>
        <dbReference type="Proteomes" id="UP000315344"/>
    </source>
</evidence>
<keyword evidence="1 2" id="KW-0413">Isomerase</keyword>
<dbReference type="AlphaFoldDB" id="A0A533I2L6"/>
<dbReference type="Gene3D" id="3.20.20.150">
    <property type="entry name" value="Divalent-metal-dependent TIM barrel enzymes"/>
    <property type="match status" value="1"/>
</dbReference>
<dbReference type="Pfam" id="PF01261">
    <property type="entry name" value="AP_endonuc_2"/>
    <property type="match status" value="1"/>
</dbReference>
<protein>
    <submittedName>
        <fullName evidence="5">TIM barrel protein</fullName>
    </submittedName>
</protein>
<dbReference type="GO" id="GO:0008903">
    <property type="term" value="F:hydroxypyruvate isomerase activity"/>
    <property type="evidence" value="ECO:0007669"/>
    <property type="project" value="TreeGrafter"/>
</dbReference>
<dbReference type="InterPro" id="IPR050417">
    <property type="entry name" value="Sugar_Epim/Isomerase"/>
</dbReference>
<organism evidence="5 6">
    <name type="scientific">Paracoccus denitrificans</name>
    <dbReference type="NCBI Taxonomy" id="266"/>
    <lineage>
        <taxon>Bacteria</taxon>
        <taxon>Pseudomonadati</taxon>
        <taxon>Pseudomonadota</taxon>
        <taxon>Alphaproteobacteria</taxon>
        <taxon>Rhodobacterales</taxon>
        <taxon>Paracoccaceae</taxon>
        <taxon>Paracoccus</taxon>
    </lineage>
</organism>
<reference evidence="5 6" key="1">
    <citation type="journal article" date="2017" name="Nat. Commun.">
        <title>In situ click chemistry generation of cyclooxygenase-2 inhibitors.</title>
        <authorList>
            <person name="Bhardwaj A."/>
            <person name="Kaur J."/>
            <person name="Wuest M."/>
            <person name="Wuest F."/>
        </authorList>
    </citation>
    <scope>NUCLEOTIDE SEQUENCE [LARGE SCALE GENOMIC DNA]</scope>
    <source>
        <strain evidence="5">S2_012_000_R3_94</strain>
    </source>
</reference>
<dbReference type="PIRSF" id="PIRSF006241">
    <property type="entry name" value="HyI"/>
    <property type="match status" value="1"/>
</dbReference>
<dbReference type="PANTHER" id="PTHR43489:SF13">
    <property type="entry name" value="HYDROXYPYRUVATE ISOMERASE"/>
    <property type="match status" value="1"/>
</dbReference>
<feature type="active site" description="Proton donor/acceptor" evidence="3">
    <location>
        <position position="146"/>
    </location>
</feature>
<dbReference type="EMBL" id="VAFL01000019">
    <property type="protein sequence ID" value="TKW64871.1"/>
    <property type="molecule type" value="Genomic_DNA"/>
</dbReference>
<evidence type="ECO:0000256" key="1">
    <source>
        <dbReference type="ARBA" id="ARBA00023235"/>
    </source>
</evidence>